<comment type="pathway">
    <text evidence="1">Porphyrin-containing compound metabolism; siroheme biosynthesis; sirohydrochlorin from precorrin-2: step 1/1.</text>
</comment>
<evidence type="ECO:0000256" key="4">
    <source>
        <dbReference type="ARBA" id="ARBA00023027"/>
    </source>
</evidence>
<dbReference type="Gene3D" id="3.40.50.720">
    <property type="entry name" value="NAD(P)-binding Rossmann-like Domain"/>
    <property type="match status" value="1"/>
</dbReference>
<proteinExistence type="predicted"/>
<evidence type="ECO:0000256" key="3">
    <source>
        <dbReference type="ARBA" id="ARBA00023002"/>
    </source>
</evidence>
<dbReference type="Gene3D" id="3.30.160.110">
    <property type="entry name" value="Siroheme synthase, domain 2"/>
    <property type="match status" value="1"/>
</dbReference>
<evidence type="ECO:0000256" key="2">
    <source>
        <dbReference type="ARBA" id="ARBA00012400"/>
    </source>
</evidence>
<reference evidence="7 8" key="1">
    <citation type="submission" date="2016-10" db="EMBL/GenBank/DDBJ databases">
        <authorList>
            <person name="de Groot N.N."/>
        </authorList>
    </citation>
    <scope>NUCLEOTIDE SEQUENCE [LARGE SCALE GENOMIC DNA]</scope>
    <source>
        <strain evidence="7 8">DSM 17890</strain>
    </source>
</reference>
<keyword evidence="7" id="KW-0808">Transferase</keyword>
<dbReference type="PANTHER" id="PTHR35330">
    <property type="entry name" value="SIROHEME BIOSYNTHESIS PROTEIN MET8"/>
    <property type="match status" value="1"/>
</dbReference>
<keyword evidence="7" id="KW-0489">Methyltransferase</keyword>
<dbReference type="SUPFAM" id="SSF75615">
    <property type="entry name" value="Siroheme synthase middle domains-like"/>
    <property type="match status" value="1"/>
</dbReference>
<organism evidence="7 8">
    <name type="scientific">Albimonas donghaensis</name>
    <dbReference type="NCBI Taxonomy" id="356660"/>
    <lineage>
        <taxon>Bacteria</taxon>
        <taxon>Pseudomonadati</taxon>
        <taxon>Pseudomonadota</taxon>
        <taxon>Alphaproteobacteria</taxon>
        <taxon>Rhodobacterales</taxon>
        <taxon>Paracoccaceae</taxon>
        <taxon>Albimonas</taxon>
    </lineage>
</organism>
<dbReference type="Pfam" id="PF13241">
    <property type="entry name" value="NAD_binding_7"/>
    <property type="match status" value="1"/>
</dbReference>
<dbReference type="STRING" id="356660.SAMN05444336_101975"/>
<evidence type="ECO:0000313" key="8">
    <source>
        <dbReference type="Proteomes" id="UP000199118"/>
    </source>
</evidence>
<dbReference type="EC" id="1.3.1.76" evidence="2"/>
<dbReference type="SUPFAM" id="SSF51735">
    <property type="entry name" value="NAD(P)-binding Rossmann-fold domains"/>
    <property type="match status" value="1"/>
</dbReference>
<dbReference type="NCBIfam" id="TIGR01470">
    <property type="entry name" value="cysG_Nterm"/>
    <property type="match status" value="1"/>
</dbReference>
<dbReference type="GO" id="GO:0004325">
    <property type="term" value="F:ferrochelatase activity"/>
    <property type="evidence" value="ECO:0007669"/>
    <property type="project" value="InterPro"/>
</dbReference>
<evidence type="ECO:0000256" key="6">
    <source>
        <dbReference type="ARBA" id="ARBA00047561"/>
    </source>
</evidence>
<protein>
    <recommendedName>
        <fullName evidence="2">precorrin-2 dehydrogenase</fullName>
        <ecNumber evidence="2">1.3.1.76</ecNumber>
    </recommendedName>
</protein>
<comment type="catalytic activity">
    <reaction evidence="6">
        <text>precorrin-2 + NAD(+) = sirohydrochlorin + NADH + 2 H(+)</text>
        <dbReference type="Rhea" id="RHEA:15613"/>
        <dbReference type="ChEBI" id="CHEBI:15378"/>
        <dbReference type="ChEBI" id="CHEBI:57540"/>
        <dbReference type="ChEBI" id="CHEBI:57945"/>
        <dbReference type="ChEBI" id="CHEBI:58351"/>
        <dbReference type="ChEBI" id="CHEBI:58827"/>
        <dbReference type="EC" id="1.3.1.76"/>
    </reaction>
</comment>
<dbReference type="InterPro" id="IPR028161">
    <property type="entry name" value="Met8-like"/>
</dbReference>
<dbReference type="GO" id="GO:0032259">
    <property type="term" value="P:methylation"/>
    <property type="evidence" value="ECO:0007669"/>
    <property type="project" value="UniProtKB-KW"/>
</dbReference>
<evidence type="ECO:0000256" key="5">
    <source>
        <dbReference type="ARBA" id="ARBA00023244"/>
    </source>
</evidence>
<keyword evidence="3" id="KW-0560">Oxidoreductase</keyword>
<accession>A0A1H2TF04</accession>
<gene>
    <name evidence="7" type="ORF">SAMN05444336_101975</name>
</gene>
<dbReference type="Gene3D" id="3.40.1010.10">
    <property type="entry name" value="Cobalt-precorrin-4 Transmethylase, Domain 1"/>
    <property type="match status" value="1"/>
</dbReference>
<keyword evidence="5" id="KW-0627">Porphyrin biosynthesis</keyword>
<name>A0A1H2TF04_9RHOB</name>
<sequence length="327" mass="34306">MRYFPMFLDLRDRPVLIAGGGEQAAQKVRLILRVAPRIAVMAPELDDELAALAAEGRIRHVACVYDEAEVDRAVATFCASGCVGVDAWISARIRARGGVVNVVDKPRLCSAITPALVDRDPLVVAIGTEGVAPVMAQRVKTMAEGWLEPGLGAFLAEMARLRPVMAETALAPDPRRFWNWIMDGPRARAAGGDLAGAVAEVRAAIAAGAAPAVAADGRLTLIALPEAGMDLLPLRAVRRMQEADLVVHPPETPAEALELARRDAERLAVSALPAAEIAQRAARGQSVAALVPPAAWDAACAAAEGAGLSPERLFAGRAHPSHPDPAP</sequence>
<dbReference type="SUPFAM" id="SSF53790">
    <property type="entry name" value="Tetrapyrrole methylase"/>
    <property type="match status" value="1"/>
</dbReference>
<dbReference type="AlphaFoldDB" id="A0A1H2TF04"/>
<dbReference type="InterPro" id="IPR036291">
    <property type="entry name" value="NAD(P)-bd_dom_sf"/>
</dbReference>
<dbReference type="InterPro" id="IPR014777">
    <property type="entry name" value="4pyrrole_Mease_sub1"/>
</dbReference>
<keyword evidence="4" id="KW-0520">NAD</keyword>
<evidence type="ECO:0000256" key="1">
    <source>
        <dbReference type="ARBA" id="ARBA00005010"/>
    </source>
</evidence>
<dbReference type="GO" id="GO:0043115">
    <property type="term" value="F:precorrin-2 dehydrogenase activity"/>
    <property type="evidence" value="ECO:0007669"/>
    <property type="project" value="UniProtKB-EC"/>
</dbReference>
<dbReference type="UniPathway" id="UPA00262">
    <property type="reaction ID" value="UER00222"/>
</dbReference>
<keyword evidence="8" id="KW-1185">Reference proteome</keyword>
<dbReference type="PANTHER" id="PTHR35330:SF1">
    <property type="entry name" value="SIROHEME BIOSYNTHESIS PROTEIN MET8"/>
    <property type="match status" value="1"/>
</dbReference>
<dbReference type="EMBL" id="FNMZ01000001">
    <property type="protein sequence ID" value="SDW42501.1"/>
    <property type="molecule type" value="Genomic_DNA"/>
</dbReference>
<dbReference type="Proteomes" id="UP000199118">
    <property type="component" value="Unassembled WGS sequence"/>
</dbReference>
<dbReference type="InterPro" id="IPR006367">
    <property type="entry name" value="Sirohaem_synthase_N"/>
</dbReference>
<dbReference type="GO" id="GO:0008168">
    <property type="term" value="F:methyltransferase activity"/>
    <property type="evidence" value="ECO:0007669"/>
    <property type="project" value="UniProtKB-KW"/>
</dbReference>
<evidence type="ECO:0000313" key="7">
    <source>
        <dbReference type="EMBL" id="SDW42501.1"/>
    </source>
</evidence>
<dbReference type="GO" id="GO:0019354">
    <property type="term" value="P:siroheme biosynthetic process"/>
    <property type="evidence" value="ECO:0007669"/>
    <property type="project" value="UniProtKB-UniPathway"/>
</dbReference>
<dbReference type="InterPro" id="IPR035996">
    <property type="entry name" value="4pyrrol_Methylase_sf"/>
</dbReference>
<dbReference type="RefSeq" id="WP_176954619.1">
    <property type="nucleotide sequence ID" value="NZ_FNMZ01000001.1"/>
</dbReference>